<sequence>MDLIEALRLQVEWGADEALLDAVQDRRAAQAAPVAVTVQAAAPAKRVHTLRPAAALPGGAAQAEMLAEGCESLEALEKAIAGFSGCALRDTATQLVFADGAADARLVVVGEAPGAEEDRAGRPFVGPAGQLLDKMLGSIGLDRSKVRIINTVLWRPPGDRSPTDAEVAVCLPFLLRHIALVRPRGLLLLGAVAAKAVLPEPERGQGIRRLRGVWRQVKIPGLAEAMPCLPSYHPAYLLRMPSAKAEAWRDLLQLREFLESKPE</sequence>
<dbReference type="PANTHER" id="PTHR33693:SF1">
    <property type="entry name" value="TYPE-4 URACIL-DNA GLYCOSYLASE"/>
    <property type="match status" value="1"/>
</dbReference>
<keyword evidence="14" id="KW-1185">Reference proteome</keyword>
<keyword evidence="10" id="KW-0411">Iron-sulfur</keyword>
<evidence type="ECO:0000256" key="10">
    <source>
        <dbReference type="ARBA" id="ARBA00023014"/>
    </source>
</evidence>
<keyword evidence="9" id="KW-0408">Iron</keyword>
<evidence type="ECO:0000256" key="5">
    <source>
        <dbReference type="ARBA" id="ARBA00022485"/>
    </source>
</evidence>
<dbReference type="EC" id="3.2.2.27" evidence="3"/>
<feature type="domain" description="Uracil-DNA glycosylase-like" evidence="12">
    <location>
        <begin position="97"/>
        <end position="252"/>
    </location>
</feature>
<keyword evidence="5" id="KW-0004">4Fe-4S</keyword>
<evidence type="ECO:0000256" key="1">
    <source>
        <dbReference type="ARBA" id="ARBA00001400"/>
    </source>
</evidence>
<keyword evidence="7" id="KW-0227">DNA damage</keyword>
<comment type="similarity">
    <text evidence="2">Belongs to the uracil-DNA glycosylase (UDG) superfamily. Type 4 (UDGa) family.</text>
</comment>
<keyword evidence="6" id="KW-0479">Metal-binding</keyword>
<dbReference type="Pfam" id="PF03167">
    <property type="entry name" value="UDG"/>
    <property type="match status" value="1"/>
</dbReference>
<evidence type="ECO:0000256" key="4">
    <source>
        <dbReference type="ARBA" id="ARBA00019403"/>
    </source>
</evidence>
<reference evidence="14" key="1">
    <citation type="journal article" date="2019" name="Int. J. Syst. Evol. Microbiol.">
        <title>The Global Catalogue of Microorganisms (GCM) 10K type strain sequencing project: providing services to taxonomists for standard genome sequencing and annotation.</title>
        <authorList>
            <consortium name="The Broad Institute Genomics Platform"/>
            <consortium name="The Broad Institute Genome Sequencing Center for Infectious Disease"/>
            <person name="Wu L."/>
            <person name="Ma J."/>
        </authorList>
    </citation>
    <scope>NUCLEOTIDE SEQUENCE [LARGE SCALE GENOMIC DNA]</scope>
    <source>
        <strain evidence="14">NBRC 112502</strain>
    </source>
</reference>
<evidence type="ECO:0000256" key="7">
    <source>
        <dbReference type="ARBA" id="ARBA00022763"/>
    </source>
</evidence>
<dbReference type="SMART" id="SM00987">
    <property type="entry name" value="UreE_C"/>
    <property type="match status" value="1"/>
</dbReference>
<dbReference type="InterPro" id="IPR005122">
    <property type="entry name" value="Uracil-DNA_glycosylase-like"/>
</dbReference>
<dbReference type="Gene3D" id="3.40.470.10">
    <property type="entry name" value="Uracil-DNA glycosylase-like domain"/>
    <property type="match status" value="1"/>
</dbReference>
<dbReference type="EMBL" id="BSOS01000090">
    <property type="protein sequence ID" value="GLR68532.1"/>
    <property type="molecule type" value="Genomic_DNA"/>
</dbReference>
<dbReference type="CDD" id="cd10030">
    <property type="entry name" value="UDG-F4_TTUDGA_SPO1dp_like"/>
    <property type="match status" value="1"/>
</dbReference>
<keyword evidence="11" id="KW-0234">DNA repair</keyword>
<evidence type="ECO:0000313" key="14">
    <source>
        <dbReference type="Proteomes" id="UP001156641"/>
    </source>
</evidence>
<protein>
    <recommendedName>
        <fullName evidence="4">Type-4 uracil-DNA glycosylase</fullName>
        <ecNumber evidence="3">3.2.2.27</ecNumber>
    </recommendedName>
</protein>
<dbReference type="SMART" id="SM00986">
    <property type="entry name" value="UDG"/>
    <property type="match status" value="1"/>
</dbReference>
<keyword evidence="8" id="KW-0378">Hydrolase</keyword>
<evidence type="ECO:0000256" key="8">
    <source>
        <dbReference type="ARBA" id="ARBA00022801"/>
    </source>
</evidence>
<comment type="catalytic activity">
    <reaction evidence="1">
        <text>Hydrolyzes single-stranded DNA or mismatched double-stranded DNA and polynucleotides, releasing free uracil.</text>
        <dbReference type="EC" id="3.2.2.27"/>
    </reaction>
</comment>
<dbReference type="InterPro" id="IPR051536">
    <property type="entry name" value="UDG_Type-4/5"/>
</dbReference>
<dbReference type="NCBIfam" id="TIGR00758">
    <property type="entry name" value="UDG_fam4"/>
    <property type="match status" value="1"/>
</dbReference>
<organism evidence="13 14">
    <name type="scientific">Acidocella aquatica</name>
    <dbReference type="NCBI Taxonomy" id="1922313"/>
    <lineage>
        <taxon>Bacteria</taxon>
        <taxon>Pseudomonadati</taxon>
        <taxon>Pseudomonadota</taxon>
        <taxon>Alphaproteobacteria</taxon>
        <taxon>Acetobacterales</taxon>
        <taxon>Acidocellaceae</taxon>
        <taxon>Acidocella</taxon>
    </lineage>
</organism>
<evidence type="ECO:0000256" key="6">
    <source>
        <dbReference type="ARBA" id="ARBA00022723"/>
    </source>
</evidence>
<evidence type="ECO:0000256" key="11">
    <source>
        <dbReference type="ARBA" id="ARBA00023204"/>
    </source>
</evidence>
<dbReference type="RefSeq" id="WP_284259377.1">
    <property type="nucleotide sequence ID" value="NZ_BSOS01000090.1"/>
</dbReference>
<dbReference type="InterPro" id="IPR005273">
    <property type="entry name" value="Ura-DNA_glyco_family4"/>
</dbReference>
<name>A0ABQ6AB53_9PROT</name>
<gene>
    <name evidence="13" type="ORF">GCM10010909_32130</name>
</gene>
<dbReference type="Proteomes" id="UP001156641">
    <property type="component" value="Unassembled WGS sequence"/>
</dbReference>
<evidence type="ECO:0000259" key="12">
    <source>
        <dbReference type="SMART" id="SM00986"/>
    </source>
</evidence>
<evidence type="ECO:0000256" key="3">
    <source>
        <dbReference type="ARBA" id="ARBA00012030"/>
    </source>
</evidence>
<dbReference type="InterPro" id="IPR036895">
    <property type="entry name" value="Uracil-DNA_glycosylase-like_sf"/>
</dbReference>
<proteinExistence type="inferred from homology"/>
<evidence type="ECO:0000313" key="13">
    <source>
        <dbReference type="EMBL" id="GLR68532.1"/>
    </source>
</evidence>
<dbReference type="SUPFAM" id="SSF52141">
    <property type="entry name" value="Uracil-DNA glycosylase-like"/>
    <property type="match status" value="1"/>
</dbReference>
<evidence type="ECO:0000256" key="2">
    <source>
        <dbReference type="ARBA" id="ARBA00006521"/>
    </source>
</evidence>
<evidence type="ECO:0000256" key="9">
    <source>
        <dbReference type="ARBA" id="ARBA00023004"/>
    </source>
</evidence>
<comment type="caution">
    <text evidence="13">The sequence shown here is derived from an EMBL/GenBank/DDBJ whole genome shotgun (WGS) entry which is preliminary data.</text>
</comment>
<accession>A0ABQ6AB53</accession>
<dbReference type="PANTHER" id="PTHR33693">
    <property type="entry name" value="TYPE-5 URACIL-DNA GLYCOSYLASE"/>
    <property type="match status" value="1"/>
</dbReference>